<dbReference type="RefSeq" id="WP_120693117.1">
    <property type="nucleotide sequence ID" value="NZ_RBNH01000016.1"/>
</dbReference>
<keyword evidence="3" id="KW-0969">Cilium</keyword>
<comment type="similarity">
    <text evidence="1">Belongs to the FlgD family.</text>
</comment>
<sequence length="141" mass="14502">MPIEAVTAPRDAGLYTGAPARAPKQSMDGEVFMQLLVTQLQNQDPSSPMDTNEMIAQTTQLAMMEKLNQLATNAEENFSLQMRSAAAALIGREVSYTGADGQSATGLATAVSYAGQVPTVTVGGQPIALDAVTGIVAAGAS</sequence>
<keyword evidence="3" id="KW-0966">Cell projection</keyword>
<evidence type="ECO:0000256" key="1">
    <source>
        <dbReference type="ARBA" id="ARBA00010577"/>
    </source>
</evidence>
<keyword evidence="2" id="KW-1005">Bacterial flagellum biogenesis</keyword>
<evidence type="ECO:0000256" key="2">
    <source>
        <dbReference type="ARBA" id="ARBA00022795"/>
    </source>
</evidence>
<organism evidence="3 4">
    <name type="scientific">Pseudarthrobacter phenanthrenivorans</name>
    <name type="common">Arthrobacter phenanthrenivorans</name>
    <dbReference type="NCBI Taxonomy" id="361575"/>
    <lineage>
        <taxon>Bacteria</taxon>
        <taxon>Bacillati</taxon>
        <taxon>Actinomycetota</taxon>
        <taxon>Actinomycetes</taxon>
        <taxon>Micrococcales</taxon>
        <taxon>Micrococcaceae</taxon>
        <taxon>Pseudarthrobacter</taxon>
    </lineage>
</organism>
<gene>
    <name evidence="3" type="ORF">D7Z96_15765</name>
</gene>
<comment type="caution">
    <text evidence="3">The sequence shown here is derived from an EMBL/GenBank/DDBJ whole genome shotgun (WGS) entry which is preliminary data.</text>
</comment>
<protein>
    <submittedName>
        <fullName evidence="3">Flagellar hook capping protein</fullName>
    </submittedName>
</protein>
<dbReference type="EMBL" id="RBNH01000016">
    <property type="protein sequence ID" value="RKO21549.1"/>
    <property type="molecule type" value="Genomic_DNA"/>
</dbReference>
<reference evidence="4" key="2">
    <citation type="submission" date="2018-10" db="EMBL/GenBank/DDBJ databases">
        <authorList>
            <person name="Wang Y."/>
            <person name="Wang J."/>
            <person name="Yang X."/>
            <person name="Wang Z."/>
            <person name="Huang Y."/>
        </authorList>
    </citation>
    <scope>NUCLEOTIDE SEQUENCE [LARGE SCALE GENOMIC DNA]</scope>
    <source>
        <strain evidence="4">J015</strain>
    </source>
</reference>
<proteinExistence type="inferred from homology"/>
<reference evidence="3 4" key="1">
    <citation type="submission" date="2018-10" db="EMBL/GenBank/DDBJ databases">
        <title>Genome-guide identification and characterization of bacteria that degrade polycyclic aromatic hydrocarbons and resist hexavalent chromium simultaneously.</title>
        <authorList>
            <person name="Feng H."/>
        </authorList>
    </citation>
    <scope>NUCLEOTIDE SEQUENCE [LARGE SCALE GENOMIC DNA]</scope>
    <source>
        <strain evidence="3 4">J015</strain>
    </source>
</reference>
<dbReference type="InterPro" id="IPR005648">
    <property type="entry name" value="FlgD"/>
</dbReference>
<evidence type="ECO:0000313" key="3">
    <source>
        <dbReference type="EMBL" id="RKO21549.1"/>
    </source>
</evidence>
<keyword evidence="3" id="KW-0282">Flagellum</keyword>
<dbReference type="GO" id="GO:0044781">
    <property type="term" value="P:bacterial-type flagellum organization"/>
    <property type="evidence" value="ECO:0007669"/>
    <property type="project" value="UniProtKB-KW"/>
</dbReference>
<dbReference type="Proteomes" id="UP000273159">
    <property type="component" value="Unassembled WGS sequence"/>
</dbReference>
<evidence type="ECO:0000313" key="4">
    <source>
        <dbReference type="Proteomes" id="UP000273159"/>
    </source>
</evidence>
<dbReference type="Pfam" id="PF03963">
    <property type="entry name" value="FlgD"/>
    <property type="match status" value="1"/>
</dbReference>
<name>A0A3B0FNR9_PSEPS</name>
<dbReference type="AlphaFoldDB" id="A0A3B0FNR9"/>
<accession>A0A3B0FNR9</accession>